<dbReference type="InterPro" id="IPR044929">
    <property type="entry name" value="DNA/RNA_non-sp_Endonuclease_sf"/>
</dbReference>
<name>A0A8J6GZ26_TENMO</name>
<dbReference type="EMBL" id="JABDTM020028562">
    <property type="protein sequence ID" value="KAH0808750.1"/>
    <property type="molecule type" value="Genomic_DNA"/>
</dbReference>
<accession>A0A8J6GZ26</accession>
<dbReference type="PANTHER" id="PTHR13966:SF19">
    <property type="entry name" value="NUCLEASE EXOG, MITOCHONDRIAL"/>
    <property type="match status" value="1"/>
</dbReference>
<comment type="caution">
    <text evidence="5">The sequence shown here is derived from an EMBL/GenBank/DDBJ whole genome shotgun (WGS) entry which is preliminary data.</text>
</comment>
<reference evidence="5" key="1">
    <citation type="journal article" date="2020" name="J Insects Food Feed">
        <title>The yellow mealworm (Tenebrio molitor) genome: a resource for the emerging insects as food and feed industry.</title>
        <authorList>
            <person name="Eriksson T."/>
            <person name="Andere A."/>
            <person name="Kelstrup H."/>
            <person name="Emery V."/>
            <person name="Picard C."/>
        </authorList>
    </citation>
    <scope>NUCLEOTIDE SEQUENCE</scope>
    <source>
        <strain evidence="5">Stoneville</strain>
        <tissue evidence="5">Whole head</tissue>
    </source>
</reference>
<reference evidence="5" key="2">
    <citation type="submission" date="2021-08" db="EMBL/GenBank/DDBJ databases">
        <authorList>
            <person name="Eriksson T."/>
        </authorList>
    </citation>
    <scope>NUCLEOTIDE SEQUENCE</scope>
    <source>
        <strain evidence="5">Stoneville</strain>
        <tissue evidence="5">Whole head</tissue>
    </source>
</reference>
<evidence type="ECO:0000256" key="3">
    <source>
        <dbReference type="ARBA" id="ARBA00022759"/>
    </source>
</evidence>
<dbReference type="InterPro" id="IPR040255">
    <property type="entry name" value="Non-specific_endonuclease"/>
</dbReference>
<dbReference type="Pfam" id="PF01223">
    <property type="entry name" value="Endonuclease_NS"/>
    <property type="match status" value="1"/>
</dbReference>
<evidence type="ECO:0000313" key="6">
    <source>
        <dbReference type="Proteomes" id="UP000719412"/>
    </source>
</evidence>
<dbReference type="PANTHER" id="PTHR13966">
    <property type="entry name" value="ENDONUCLEASE RELATED"/>
    <property type="match status" value="1"/>
</dbReference>
<dbReference type="GO" id="GO:0004521">
    <property type="term" value="F:RNA endonuclease activity"/>
    <property type="evidence" value="ECO:0007669"/>
    <property type="project" value="TreeGrafter"/>
</dbReference>
<dbReference type="GO" id="GO:0005743">
    <property type="term" value="C:mitochondrial inner membrane"/>
    <property type="evidence" value="ECO:0007669"/>
    <property type="project" value="TreeGrafter"/>
</dbReference>
<evidence type="ECO:0000256" key="2">
    <source>
        <dbReference type="ARBA" id="ARBA00022722"/>
    </source>
</evidence>
<keyword evidence="2" id="KW-0540">Nuclease</keyword>
<evidence type="ECO:0000313" key="5">
    <source>
        <dbReference type="EMBL" id="KAH0808750.1"/>
    </source>
</evidence>
<dbReference type="GO" id="GO:0005634">
    <property type="term" value="C:nucleus"/>
    <property type="evidence" value="ECO:0007669"/>
    <property type="project" value="TreeGrafter"/>
</dbReference>
<dbReference type="GO" id="GO:0006309">
    <property type="term" value="P:apoptotic DNA fragmentation"/>
    <property type="evidence" value="ECO:0007669"/>
    <property type="project" value="TreeGrafter"/>
</dbReference>
<dbReference type="Proteomes" id="UP000719412">
    <property type="component" value="Unassembled WGS sequence"/>
</dbReference>
<dbReference type="InterPro" id="IPR001604">
    <property type="entry name" value="Endo_G_ENPP1-like_dom"/>
</dbReference>
<dbReference type="GO" id="GO:0046872">
    <property type="term" value="F:metal ion binding"/>
    <property type="evidence" value="ECO:0007669"/>
    <property type="project" value="InterPro"/>
</dbReference>
<proteinExistence type="inferred from homology"/>
<dbReference type="InterPro" id="IPR044925">
    <property type="entry name" value="His-Me_finger_sf"/>
</dbReference>
<keyword evidence="6" id="KW-1185">Reference proteome</keyword>
<evidence type="ECO:0000259" key="4">
    <source>
        <dbReference type="SMART" id="SM00892"/>
    </source>
</evidence>
<organism evidence="5 6">
    <name type="scientific">Tenebrio molitor</name>
    <name type="common">Yellow mealworm beetle</name>
    <dbReference type="NCBI Taxonomy" id="7067"/>
    <lineage>
        <taxon>Eukaryota</taxon>
        <taxon>Metazoa</taxon>
        <taxon>Ecdysozoa</taxon>
        <taxon>Arthropoda</taxon>
        <taxon>Hexapoda</taxon>
        <taxon>Insecta</taxon>
        <taxon>Pterygota</taxon>
        <taxon>Neoptera</taxon>
        <taxon>Endopterygota</taxon>
        <taxon>Coleoptera</taxon>
        <taxon>Polyphaga</taxon>
        <taxon>Cucujiformia</taxon>
        <taxon>Tenebrionidae</taxon>
        <taxon>Tenebrio</taxon>
    </lineage>
</organism>
<dbReference type="SMART" id="SM00892">
    <property type="entry name" value="Endonuclease_NS"/>
    <property type="match status" value="1"/>
</dbReference>
<dbReference type="GO" id="GO:0003676">
    <property type="term" value="F:nucleic acid binding"/>
    <property type="evidence" value="ECO:0007669"/>
    <property type="project" value="InterPro"/>
</dbReference>
<sequence length="407" mass="45902">MFFFCAHFMSSENKSNFLGCNITLFQTWDSVVISSESFEILYPPVENAPDDRNITLPVGATIIISCNGGHFSGSFETTKTILATCNQDFRLEVQDTILDYDKLDCVNFKSQIAKTTSTSCGPNAIIIEVGFQIGLNIRFLPQMVVCFDTKNQIPLYTQYNMTKSIGFIKSYLQTTYVTDAVFNPDIDFDAMYNFTHQQQEINKLLGLPADSTKYVAPLSCRPPGGAQTPGFCFTPRQLTDRGSFVYIPQQQATFRYINVAPQWYFLDYNLNKLERNVVDYVKTNKLDLEVYTGTFGVASYPHETTGEDVALFMYVSGSDKAVPVPLIFWKLVYDAVGQRATVFLTVDDPYQTDVSKNVICDDVSDGIGWLTWEKHNVTKGYSYACAYEDAKKTISYLPDIIVKEILV</sequence>
<feature type="domain" description="DNA/RNA non-specific endonuclease/pyrophosphatase/phosphodiesterase" evidence="4">
    <location>
        <begin position="139"/>
        <end position="390"/>
    </location>
</feature>
<gene>
    <name evidence="5" type="ORF">GEV33_014039</name>
</gene>
<keyword evidence="3" id="KW-0378">Hydrolase</keyword>
<dbReference type="AlphaFoldDB" id="A0A8J6GZ26"/>
<dbReference type="Gene3D" id="3.40.570.10">
    <property type="entry name" value="Extracellular Endonuclease, subunit A"/>
    <property type="match status" value="1"/>
</dbReference>
<evidence type="ECO:0000256" key="1">
    <source>
        <dbReference type="ARBA" id="ARBA00010052"/>
    </source>
</evidence>
<comment type="similarity">
    <text evidence="1">Belongs to the DNA/RNA non-specific endonuclease family.</text>
</comment>
<protein>
    <recommendedName>
        <fullName evidence="4">DNA/RNA non-specific endonuclease/pyrophosphatase/phosphodiesterase domain-containing protein</fullName>
    </recommendedName>
</protein>
<keyword evidence="3" id="KW-0255">Endonuclease</keyword>
<dbReference type="SUPFAM" id="SSF54060">
    <property type="entry name" value="His-Me finger endonucleases"/>
    <property type="match status" value="1"/>
</dbReference>
<dbReference type="GO" id="GO:0000014">
    <property type="term" value="F:single-stranded DNA endodeoxyribonuclease activity"/>
    <property type="evidence" value="ECO:0007669"/>
    <property type="project" value="TreeGrafter"/>
</dbReference>